<reference evidence="11" key="2">
    <citation type="submission" date="2025-08" db="UniProtKB">
        <authorList>
            <consortium name="Ensembl"/>
        </authorList>
    </citation>
    <scope>IDENTIFICATION</scope>
</reference>
<dbReference type="GO" id="GO:0005576">
    <property type="term" value="C:extracellular region"/>
    <property type="evidence" value="ECO:0007669"/>
    <property type="project" value="UniProtKB-SubCell"/>
</dbReference>
<organism evidence="11 12">
    <name type="scientific">Canis lupus familiaris</name>
    <name type="common">Dog</name>
    <name type="synonym">Canis familiaris</name>
    <dbReference type="NCBI Taxonomy" id="9615"/>
    <lineage>
        <taxon>Eukaryota</taxon>
        <taxon>Metazoa</taxon>
        <taxon>Chordata</taxon>
        <taxon>Craniata</taxon>
        <taxon>Vertebrata</taxon>
        <taxon>Euteleostomi</taxon>
        <taxon>Mammalia</taxon>
        <taxon>Eutheria</taxon>
        <taxon>Laurasiatheria</taxon>
        <taxon>Carnivora</taxon>
        <taxon>Caniformia</taxon>
        <taxon>Canidae</taxon>
        <taxon>Canis</taxon>
    </lineage>
</organism>
<keyword evidence="3 9" id="KW-0964">Secreted</keyword>
<evidence type="ECO:0000256" key="9">
    <source>
        <dbReference type="RuleBase" id="RU231113"/>
    </source>
</evidence>
<dbReference type="PANTHER" id="PTHR15001:SF11">
    <property type="entry name" value="BETA-DEFENSIN"/>
    <property type="match status" value="1"/>
</dbReference>
<comment type="similarity">
    <text evidence="2 9">Belongs to the beta-defensin family.</text>
</comment>
<feature type="domain" description="Beta-defensin" evidence="10">
    <location>
        <begin position="81"/>
        <end position="110"/>
    </location>
</feature>
<dbReference type="Ensembl" id="ENSCAFT00030014980.1">
    <property type="protein sequence ID" value="ENSCAFP00030013063.1"/>
    <property type="gene ID" value="ENSCAFG00030008176.1"/>
</dbReference>
<accession>A0A8C0MPV1</accession>
<dbReference type="GO" id="GO:0042742">
    <property type="term" value="P:defense response to bacterium"/>
    <property type="evidence" value="ECO:0007669"/>
    <property type="project" value="UniProtKB-UniRule"/>
</dbReference>
<sequence>MLLAYRPTFLCTSFCFIAHDPPPEPRPMKINKNLSPESHCRMFWTPGSATFFLKTMKLLLLTLTVCLILFQILPVCRGQKSCWIIKGHCRKNCKSGEQVKKPCKNGDYCCILSKTDSQPHRLTQAPTGKSQILSTDLEGNDVLEHVPLVIMRQGKI</sequence>
<reference evidence="11" key="1">
    <citation type="submission" date="2019-03" db="EMBL/GenBank/DDBJ databases">
        <authorList>
            <person name="Warren W.C."/>
            <person name="Johnson G.S."/>
        </authorList>
    </citation>
    <scope>NUCLEOTIDE SEQUENCE [LARGE SCALE GENOMIC DNA]</scope>
    <source>
        <strain evidence="11">Basenji</strain>
    </source>
</reference>
<dbReference type="InterPro" id="IPR025933">
    <property type="entry name" value="Beta_defensin_dom"/>
</dbReference>
<evidence type="ECO:0000256" key="3">
    <source>
        <dbReference type="ARBA" id="ARBA00022525"/>
    </source>
</evidence>
<keyword evidence="5" id="KW-0732">Signal</keyword>
<evidence type="ECO:0000256" key="4">
    <source>
        <dbReference type="ARBA" id="ARBA00022529"/>
    </source>
</evidence>
<evidence type="ECO:0000256" key="7">
    <source>
        <dbReference type="ARBA" id="ARBA00023022"/>
    </source>
</evidence>
<evidence type="ECO:0000313" key="11">
    <source>
        <dbReference type="Ensembl" id="ENSCAFP00030013063.1"/>
    </source>
</evidence>
<proteinExistence type="inferred from homology"/>
<evidence type="ECO:0000259" key="10">
    <source>
        <dbReference type="Pfam" id="PF13841"/>
    </source>
</evidence>
<keyword evidence="6 9" id="KW-0211">Defensin</keyword>
<dbReference type="GO" id="GO:0045087">
    <property type="term" value="P:innate immune response"/>
    <property type="evidence" value="ECO:0007669"/>
    <property type="project" value="InterPro"/>
</dbReference>
<keyword evidence="8" id="KW-1015">Disulfide bond</keyword>
<keyword evidence="4 9" id="KW-0929">Antimicrobial</keyword>
<evidence type="ECO:0000256" key="1">
    <source>
        <dbReference type="ARBA" id="ARBA00004613"/>
    </source>
</evidence>
<evidence type="ECO:0000256" key="6">
    <source>
        <dbReference type="ARBA" id="ARBA00022940"/>
    </source>
</evidence>
<dbReference type="Pfam" id="PF13841">
    <property type="entry name" value="Defensin_beta_2"/>
    <property type="match status" value="1"/>
</dbReference>
<evidence type="ECO:0000256" key="8">
    <source>
        <dbReference type="ARBA" id="ARBA00023157"/>
    </source>
</evidence>
<dbReference type="AlphaFoldDB" id="A0A8C0MPV1"/>
<name>A0A8C0MPV1_CANLF</name>
<dbReference type="InterPro" id="IPR050544">
    <property type="entry name" value="Beta-defensin"/>
</dbReference>
<comment type="subcellular location">
    <subcellularLocation>
        <location evidence="1 9">Secreted</location>
    </subcellularLocation>
</comment>
<evidence type="ECO:0000256" key="2">
    <source>
        <dbReference type="ARBA" id="ARBA00007371"/>
    </source>
</evidence>
<protein>
    <recommendedName>
        <fullName evidence="9">Beta-defensin</fullName>
    </recommendedName>
</protein>
<dbReference type="PANTHER" id="PTHR15001">
    <property type="entry name" value="BETA-DEFENSIN 123-RELATED"/>
    <property type="match status" value="1"/>
</dbReference>
<evidence type="ECO:0000313" key="12">
    <source>
        <dbReference type="Proteomes" id="UP000694429"/>
    </source>
</evidence>
<dbReference type="Proteomes" id="UP000694429">
    <property type="component" value="Chromosome 24"/>
</dbReference>
<comment type="function">
    <text evidence="9">Has antibacterial activity.</text>
</comment>
<keyword evidence="7 9" id="KW-0044">Antibiotic</keyword>
<evidence type="ECO:0000256" key="5">
    <source>
        <dbReference type="ARBA" id="ARBA00022729"/>
    </source>
</evidence>